<accession>A0A2K8TAT7</accession>
<evidence type="ECO:0000256" key="2">
    <source>
        <dbReference type="ARBA" id="ARBA00022692"/>
    </source>
</evidence>
<keyword evidence="7" id="KW-0614">Plasmid</keyword>
<comment type="subcellular location">
    <subcellularLocation>
        <location evidence="1">Membrane</location>
        <topology evidence="1">Multi-pass membrane protein</topology>
    </subcellularLocation>
</comment>
<dbReference type="EMBL" id="CP024793">
    <property type="protein sequence ID" value="AUB44195.1"/>
    <property type="molecule type" value="Genomic_DNA"/>
</dbReference>
<name>A0A2K8TAT7_9NOSO</name>
<gene>
    <name evidence="7" type="ORF">COO91_10418</name>
</gene>
<dbReference type="Proteomes" id="UP000232003">
    <property type="component" value="Plasmid pNFSY08"/>
</dbReference>
<feature type="transmembrane region" description="Helical" evidence="5">
    <location>
        <begin position="20"/>
        <end position="41"/>
    </location>
</feature>
<keyword evidence="3 5" id="KW-1133">Transmembrane helix</keyword>
<proteinExistence type="predicted"/>
<protein>
    <submittedName>
        <fullName evidence="7">Sulfate permease or related transporter, MFS superfamily</fullName>
    </submittedName>
</protein>
<evidence type="ECO:0000256" key="5">
    <source>
        <dbReference type="SAM" id="Phobius"/>
    </source>
</evidence>
<geneLocation type="plasmid" evidence="8">
    <name>pnfsy08</name>
</geneLocation>
<evidence type="ECO:0000256" key="4">
    <source>
        <dbReference type="ARBA" id="ARBA00023136"/>
    </source>
</evidence>
<dbReference type="InterPro" id="IPR011547">
    <property type="entry name" value="SLC26A/SulP_dom"/>
</dbReference>
<organism evidence="7 8">
    <name type="scientific">Nostoc flagelliforme CCNUN1</name>
    <dbReference type="NCBI Taxonomy" id="2038116"/>
    <lineage>
        <taxon>Bacteria</taxon>
        <taxon>Bacillati</taxon>
        <taxon>Cyanobacteriota</taxon>
        <taxon>Cyanophyceae</taxon>
        <taxon>Nostocales</taxon>
        <taxon>Nostocaceae</taxon>
        <taxon>Nostoc</taxon>
    </lineage>
</organism>
<reference evidence="7 8" key="1">
    <citation type="submission" date="2017-11" db="EMBL/GenBank/DDBJ databases">
        <title>Complete genome of a free-living desiccation-tolerant cyanobacterium and its photosynthetic adaptation to extreme terrestrial habitat.</title>
        <authorList>
            <person name="Shang J."/>
        </authorList>
    </citation>
    <scope>NUCLEOTIDE SEQUENCE [LARGE SCALE GENOMIC DNA]</scope>
    <source>
        <strain evidence="7 8">CCNUN1</strain>
        <plasmid evidence="8">pnfsy08</plasmid>
    </source>
</reference>
<evidence type="ECO:0000256" key="1">
    <source>
        <dbReference type="ARBA" id="ARBA00004141"/>
    </source>
</evidence>
<keyword evidence="4 5" id="KW-0472">Membrane</keyword>
<evidence type="ECO:0000259" key="6">
    <source>
        <dbReference type="Pfam" id="PF00916"/>
    </source>
</evidence>
<dbReference type="GO" id="GO:0016020">
    <property type="term" value="C:membrane"/>
    <property type="evidence" value="ECO:0007669"/>
    <property type="project" value="UniProtKB-SubCell"/>
</dbReference>
<evidence type="ECO:0000313" key="8">
    <source>
        <dbReference type="Proteomes" id="UP000232003"/>
    </source>
</evidence>
<evidence type="ECO:0000256" key="3">
    <source>
        <dbReference type="ARBA" id="ARBA00022989"/>
    </source>
</evidence>
<keyword evidence="2 5" id="KW-0812">Transmembrane</keyword>
<evidence type="ECO:0000313" key="7">
    <source>
        <dbReference type="EMBL" id="AUB44195.1"/>
    </source>
</evidence>
<dbReference type="Pfam" id="PF00916">
    <property type="entry name" value="Sulfate_transp"/>
    <property type="match status" value="1"/>
</dbReference>
<sequence length="65" mass="7099">MTVVMTAIVSSMTAANPENGLAMAFTVVMLAGVFPIFFGIFKLGKYSPFSPKPDKYWFLTDNADT</sequence>
<dbReference type="AlphaFoldDB" id="A0A2K8TAT7"/>
<keyword evidence="8" id="KW-1185">Reference proteome</keyword>
<dbReference type="KEGG" id="nfl:COO91_10418"/>
<feature type="domain" description="SLC26A/SulP transporter" evidence="6">
    <location>
        <begin position="1"/>
        <end position="52"/>
    </location>
</feature>